<dbReference type="EMBL" id="QETA01000008">
    <property type="protein sequence ID" value="PWF21225.1"/>
    <property type="molecule type" value="Genomic_DNA"/>
</dbReference>
<dbReference type="Pfam" id="PF04230">
    <property type="entry name" value="PS_pyruv_trans"/>
    <property type="match status" value="1"/>
</dbReference>
<accession>A0A2V1JYT6</accession>
<reference evidence="3" key="1">
    <citation type="submission" date="2018-05" db="EMBL/GenBank/DDBJ databases">
        <authorList>
            <person name="Li Y."/>
        </authorList>
    </citation>
    <scope>NUCLEOTIDE SEQUENCE [LARGE SCALE GENOMIC DNA]</scope>
    <source>
        <strain evidence="3">3d-2-2</strain>
    </source>
</reference>
<comment type="caution">
    <text evidence="2">The sequence shown here is derived from an EMBL/GenBank/DDBJ whole genome shotgun (WGS) entry which is preliminary data.</text>
</comment>
<sequence>MKKEILDAHVQQPDLGIRTQAKRKRLLHIGVHDSANRNAGDTLLFPVVRRAFDVCIGPFDWELRQAWDALDAEEASRLNEVYDGIVIGGGGLLLRDQDGADVSRSGWQWNSSVAAVDALDLPLIIYAIGYNRFRGQPDFEPVFTDHIQAVARQSAFFGLRNTGSINAIAAYLPGESAVSLRRQFCPTTVLWQLYPQYQKQASTHDEKGHRVLAFNVAFDRAAYRFGAEEQVLLGRLADCMMSAQRQGWQIVVVAHKSADRGIEQYLSAAGVSYETRDLTDASPDEVLSFYAEVDAAVGMRGHAQMIPFGLRRPIFSIISHDKMRYFLEDIDQPTWGGEIGSPDFEQRLSSFLERLENNRALVHEEVGIAQDLIWQETRRNFDVIGKMIKG</sequence>
<dbReference type="AlphaFoldDB" id="A0A2V1JYT6"/>
<evidence type="ECO:0000313" key="3">
    <source>
        <dbReference type="Proteomes" id="UP000245212"/>
    </source>
</evidence>
<dbReference type="Proteomes" id="UP000245212">
    <property type="component" value="Unassembled WGS sequence"/>
</dbReference>
<feature type="domain" description="Polysaccharide pyruvyl transferase" evidence="1">
    <location>
        <begin position="66"/>
        <end position="318"/>
    </location>
</feature>
<keyword evidence="3" id="KW-1185">Reference proteome</keyword>
<protein>
    <recommendedName>
        <fullName evidence="1">Polysaccharide pyruvyl transferase domain-containing protein</fullName>
    </recommendedName>
</protein>
<evidence type="ECO:0000259" key="1">
    <source>
        <dbReference type="Pfam" id="PF04230"/>
    </source>
</evidence>
<gene>
    <name evidence="2" type="ORF">DD235_15515</name>
</gene>
<organism evidence="2 3">
    <name type="scientific">Corticimicrobacter populi</name>
    <dbReference type="NCBI Taxonomy" id="2175229"/>
    <lineage>
        <taxon>Bacteria</taxon>
        <taxon>Pseudomonadati</taxon>
        <taxon>Pseudomonadota</taxon>
        <taxon>Betaproteobacteria</taxon>
        <taxon>Burkholderiales</taxon>
        <taxon>Alcaligenaceae</taxon>
        <taxon>Corticimicrobacter</taxon>
    </lineage>
</organism>
<name>A0A2V1JYT6_9BURK</name>
<dbReference type="InterPro" id="IPR007345">
    <property type="entry name" value="Polysacch_pyruvyl_Trfase"/>
</dbReference>
<dbReference type="RefSeq" id="WP_109063032.1">
    <property type="nucleotide sequence ID" value="NZ_QETA01000008.1"/>
</dbReference>
<proteinExistence type="predicted"/>
<evidence type="ECO:0000313" key="2">
    <source>
        <dbReference type="EMBL" id="PWF21225.1"/>
    </source>
</evidence>